<evidence type="ECO:0000313" key="2">
    <source>
        <dbReference type="EMBL" id="ASC69507.1"/>
    </source>
</evidence>
<reference evidence="2 3" key="1">
    <citation type="journal article" date="2016" name="Biochim. Biophys. Acta">
        <title>Characterization of red-shifted phycobilisomes isolated from the chlorophyll f-containing cyanobacterium Halomicronema hongdechloris.</title>
        <authorList>
            <person name="Li Y."/>
            <person name="Lin Y."/>
            <person name="Garvey C.J."/>
            <person name="Birch D."/>
            <person name="Corkery R.W."/>
            <person name="Loughlin P.C."/>
            <person name="Scheer H."/>
            <person name="Willows R.D."/>
            <person name="Chen M."/>
        </authorList>
    </citation>
    <scope>NUCLEOTIDE SEQUENCE [LARGE SCALE GENOMIC DNA]</scope>
    <source>
        <strain evidence="2 3">C2206</strain>
    </source>
</reference>
<dbReference type="InterPro" id="IPR043519">
    <property type="entry name" value="NT_sf"/>
</dbReference>
<dbReference type="PANTHER" id="PTHR33933:SF3">
    <property type="entry name" value="PROTEIN ADENYLYLTRANSFERASE MJ0604-RELATED"/>
    <property type="match status" value="1"/>
</dbReference>
<protein>
    <recommendedName>
        <fullName evidence="1">Polymerase nucleotidyl transferase domain-containing protein</fullName>
    </recommendedName>
</protein>
<evidence type="ECO:0000259" key="1">
    <source>
        <dbReference type="Pfam" id="PF01909"/>
    </source>
</evidence>
<dbReference type="STRING" id="1641165.XM38_21570"/>
<dbReference type="CDD" id="cd05403">
    <property type="entry name" value="NT_KNTase_like"/>
    <property type="match status" value="1"/>
</dbReference>
<dbReference type="SUPFAM" id="SSF81301">
    <property type="entry name" value="Nucleotidyltransferase"/>
    <property type="match status" value="1"/>
</dbReference>
<dbReference type="PANTHER" id="PTHR33933">
    <property type="entry name" value="NUCLEOTIDYLTRANSFERASE"/>
    <property type="match status" value="1"/>
</dbReference>
<accession>A0A1Z3HH27</accession>
<organism evidence="2 3">
    <name type="scientific">Halomicronema hongdechloris C2206</name>
    <dbReference type="NCBI Taxonomy" id="1641165"/>
    <lineage>
        <taxon>Bacteria</taxon>
        <taxon>Bacillati</taxon>
        <taxon>Cyanobacteriota</taxon>
        <taxon>Cyanophyceae</taxon>
        <taxon>Nodosilineales</taxon>
        <taxon>Nodosilineaceae</taxon>
        <taxon>Halomicronema</taxon>
    </lineage>
</organism>
<gene>
    <name evidence="2" type="ORF">XM38_004340</name>
</gene>
<dbReference type="Gene3D" id="3.30.460.10">
    <property type="entry name" value="Beta Polymerase, domain 2"/>
    <property type="match status" value="1"/>
</dbReference>
<dbReference type="InterPro" id="IPR002934">
    <property type="entry name" value="Polymerase_NTP_transf_dom"/>
</dbReference>
<dbReference type="Pfam" id="PF01909">
    <property type="entry name" value="NTP_transf_2"/>
    <property type="match status" value="1"/>
</dbReference>
<dbReference type="KEGG" id="hhg:XM38_004340"/>
<dbReference type="InterPro" id="IPR052548">
    <property type="entry name" value="Type_VII_TA_antitoxin"/>
</dbReference>
<dbReference type="GO" id="GO:0016779">
    <property type="term" value="F:nucleotidyltransferase activity"/>
    <property type="evidence" value="ECO:0007669"/>
    <property type="project" value="InterPro"/>
</dbReference>
<keyword evidence="3" id="KW-1185">Reference proteome</keyword>
<dbReference type="AlphaFoldDB" id="A0A1Z3HH27"/>
<feature type="domain" description="Polymerase nucleotidyl transferase" evidence="1">
    <location>
        <begin position="20"/>
        <end position="96"/>
    </location>
</feature>
<sequence length="116" mass="13003">MSSPTLTPELLQQMTQAIVQAVAPEQIVMFGSRARGVARPDSDIDLLVIEAEAFGRHRSRRKEAAKVWDALGRFGIPADVLMYSADEIAEWRHSRNHLISRALEEGKVLYERSQAS</sequence>
<name>A0A1Z3HH27_9CYAN</name>
<proteinExistence type="predicted"/>
<dbReference type="EMBL" id="CP021983">
    <property type="protein sequence ID" value="ASC69507.1"/>
    <property type="molecule type" value="Genomic_DNA"/>
</dbReference>
<dbReference type="Proteomes" id="UP000191901">
    <property type="component" value="Chromosome"/>
</dbReference>
<evidence type="ECO:0000313" key="3">
    <source>
        <dbReference type="Proteomes" id="UP000191901"/>
    </source>
</evidence>